<evidence type="ECO:0000256" key="2">
    <source>
        <dbReference type="ARBA" id="ARBA00023315"/>
    </source>
</evidence>
<dbReference type="SUPFAM" id="SSF55729">
    <property type="entry name" value="Acyl-CoA N-acyltransferases (Nat)"/>
    <property type="match status" value="2"/>
</dbReference>
<dbReference type="EC" id="2.3.1.-" evidence="4"/>
<dbReference type="InterPro" id="IPR016181">
    <property type="entry name" value="Acyl_CoA_acyltransferase"/>
</dbReference>
<dbReference type="PANTHER" id="PTHR43420">
    <property type="entry name" value="ACETYLTRANSFERASE"/>
    <property type="match status" value="1"/>
</dbReference>
<dbReference type="CDD" id="cd04301">
    <property type="entry name" value="NAT_SF"/>
    <property type="match status" value="2"/>
</dbReference>
<evidence type="ECO:0000313" key="5">
    <source>
        <dbReference type="Proteomes" id="UP001389717"/>
    </source>
</evidence>
<keyword evidence="1 4" id="KW-0808">Transferase</keyword>
<name>A0ABU9KGS9_9BACI</name>
<accession>A0ABU9KGS9</accession>
<dbReference type="Proteomes" id="UP001389717">
    <property type="component" value="Unassembled WGS sequence"/>
</dbReference>
<dbReference type="RefSeq" id="WP_341986132.1">
    <property type="nucleotide sequence ID" value="NZ_JBBYAF010000061.1"/>
</dbReference>
<evidence type="ECO:0000256" key="1">
    <source>
        <dbReference type="ARBA" id="ARBA00022679"/>
    </source>
</evidence>
<dbReference type="InterPro" id="IPR000182">
    <property type="entry name" value="GNAT_dom"/>
</dbReference>
<organism evidence="4 5">
    <name type="scientific">Rossellomorea oryzaecorticis</name>
    <dbReference type="NCBI Taxonomy" id="1396505"/>
    <lineage>
        <taxon>Bacteria</taxon>
        <taxon>Bacillati</taxon>
        <taxon>Bacillota</taxon>
        <taxon>Bacilli</taxon>
        <taxon>Bacillales</taxon>
        <taxon>Bacillaceae</taxon>
        <taxon>Rossellomorea</taxon>
    </lineage>
</organism>
<feature type="domain" description="N-acetyltransferase" evidence="3">
    <location>
        <begin position="141"/>
        <end position="274"/>
    </location>
</feature>
<feature type="domain" description="N-acetyltransferase" evidence="3">
    <location>
        <begin position="1"/>
        <end position="148"/>
    </location>
</feature>
<keyword evidence="2 4" id="KW-0012">Acyltransferase</keyword>
<comment type="caution">
    <text evidence="4">The sequence shown here is derived from an EMBL/GenBank/DDBJ whole genome shotgun (WGS) entry which is preliminary data.</text>
</comment>
<dbReference type="PANTHER" id="PTHR43420:SF44">
    <property type="entry name" value="ACETYLTRANSFERASE YPEA"/>
    <property type="match status" value="1"/>
</dbReference>
<dbReference type="Pfam" id="PF00583">
    <property type="entry name" value="Acetyltransf_1"/>
    <property type="match status" value="2"/>
</dbReference>
<dbReference type="InterPro" id="IPR050680">
    <property type="entry name" value="YpeA/RimI_acetyltransf"/>
</dbReference>
<evidence type="ECO:0000259" key="3">
    <source>
        <dbReference type="PROSITE" id="PS51186"/>
    </source>
</evidence>
<protein>
    <submittedName>
        <fullName evidence="4">GNAT family N-acetyltransferase</fullName>
        <ecNumber evidence="4">2.3.1.-</ecNumber>
    </submittedName>
</protein>
<gene>
    <name evidence="4" type="ORF">AAEO50_20045</name>
</gene>
<keyword evidence="5" id="KW-1185">Reference proteome</keyword>
<sequence>MLNNKQLNDIRALQDICEQDNGIKLKLNWDMLEQRSNLEDDYFYYANDNLIGYLALYGFGDSYELCGMVHPESRGKGIFHGLFSKALASLKERNAHSLLINVPGTSDSGKTFTSSIKAVYDFTEYEMKWEPNSQLPLSENVRTRKMLEDDIPYCIKLDIECFGQSRSDAESMLIECIKEKNQRSLMIEVDGNTVGKIRMQRMQNQSFIYGFAVDTQLQGKGIGRKALSYTVREESKWTQDIFLDVAATNSKALKLYEKSGFKTIYSQDYYQFKI</sequence>
<evidence type="ECO:0000313" key="4">
    <source>
        <dbReference type="EMBL" id="MEL3974585.1"/>
    </source>
</evidence>
<dbReference type="EMBL" id="JBBYAF010000061">
    <property type="protein sequence ID" value="MEL3974585.1"/>
    <property type="molecule type" value="Genomic_DNA"/>
</dbReference>
<dbReference type="Gene3D" id="3.40.630.30">
    <property type="match status" value="2"/>
</dbReference>
<dbReference type="GO" id="GO:0016746">
    <property type="term" value="F:acyltransferase activity"/>
    <property type="evidence" value="ECO:0007669"/>
    <property type="project" value="UniProtKB-KW"/>
</dbReference>
<reference evidence="4 5" key="1">
    <citation type="submission" date="2024-04" db="EMBL/GenBank/DDBJ databases">
        <title>Bacillus oryzaecorticis sp. nov., a moderately halophilic bacterium isolated from rice husks.</title>
        <authorList>
            <person name="Zhu H.-S."/>
        </authorList>
    </citation>
    <scope>NUCLEOTIDE SEQUENCE [LARGE SCALE GENOMIC DNA]</scope>
    <source>
        <strain evidence="4 5">ZC255</strain>
    </source>
</reference>
<proteinExistence type="predicted"/>
<dbReference type="PROSITE" id="PS51186">
    <property type="entry name" value="GNAT"/>
    <property type="match status" value="2"/>
</dbReference>